<comment type="caution">
    <text evidence="1">The sequence shown here is derived from an EMBL/GenBank/DDBJ whole genome shotgun (WGS) entry which is preliminary data.</text>
</comment>
<reference evidence="2" key="1">
    <citation type="journal article" date="2019" name="Int. J. Syst. Evol. Microbiol.">
        <title>The Global Catalogue of Microorganisms (GCM) 10K type strain sequencing project: providing services to taxonomists for standard genome sequencing and annotation.</title>
        <authorList>
            <consortium name="The Broad Institute Genomics Platform"/>
            <consortium name="The Broad Institute Genome Sequencing Center for Infectious Disease"/>
            <person name="Wu L."/>
            <person name="Ma J."/>
        </authorList>
    </citation>
    <scope>NUCLEOTIDE SEQUENCE [LARGE SCALE GENOMIC DNA]</scope>
    <source>
        <strain evidence="2">DT28</strain>
    </source>
</reference>
<accession>A0ABV9JH42</accession>
<protein>
    <submittedName>
        <fullName evidence="1">SapC family protein</fullName>
    </submittedName>
</protein>
<dbReference type="EMBL" id="JBHSGB010000001">
    <property type="protein sequence ID" value="MFC4653763.1"/>
    <property type="molecule type" value="Genomic_DNA"/>
</dbReference>
<dbReference type="RefSeq" id="WP_377331286.1">
    <property type="nucleotide sequence ID" value="NZ_JBHSGB010000001.1"/>
</dbReference>
<name>A0ABV9JH42_9GAMM</name>
<dbReference type="InterPro" id="IPR010836">
    <property type="entry name" value="SapC"/>
</dbReference>
<organism evidence="1 2">
    <name type="scientific">Rheinheimera marina</name>
    <dbReference type="NCBI Taxonomy" id="1774958"/>
    <lineage>
        <taxon>Bacteria</taxon>
        <taxon>Pseudomonadati</taxon>
        <taxon>Pseudomonadota</taxon>
        <taxon>Gammaproteobacteria</taxon>
        <taxon>Chromatiales</taxon>
        <taxon>Chromatiaceae</taxon>
        <taxon>Rheinheimera</taxon>
    </lineage>
</organism>
<evidence type="ECO:0000313" key="2">
    <source>
        <dbReference type="Proteomes" id="UP001595962"/>
    </source>
</evidence>
<dbReference type="Pfam" id="PF07277">
    <property type="entry name" value="SapC"/>
    <property type="match status" value="1"/>
</dbReference>
<evidence type="ECO:0000313" key="1">
    <source>
        <dbReference type="EMBL" id="MFC4653763.1"/>
    </source>
</evidence>
<sequence>MPNHVLLSSVEHKDLKVIKDRGAAYGDNQWFALTFPKEFRTVQGYYPIFFHKDQHTGQFFPVALFGFQHQENLFLQHNNWQDLYIPLSVRRQPFLIGQQKVTEDGVEQIHRVLHIDLEHPRVSQTEGEALFLPYGGNSAYLDEMASLMETLHLGMEDGRRFVEQLLALQLLEPFTMEVKLDDGQPRQLVGFYTIHEEKLAALSAEQLAALQQQGYLQAIYMALASQTQVMKLLKLKNQQQKQNEQAA</sequence>
<dbReference type="Proteomes" id="UP001595962">
    <property type="component" value="Unassembled WGS sequence"/>
</dbReference>
<gene>
    <name evidence="1" type="ORF">ACFO3I_01865</name>
</gene>
<proteinExistence type="predicted"/>
<keyword evidence="2" id="KW-1185">Reference proteome</keyword>